<dbReference type="InterPro" id="IPR001128">
    <property type="entry name" value="Cyt_P450"/>
</dbReference>
<evidence type="ECO:0000256" key="3">
    <source>
        <dbReference type="ARBA" id="ARBA00023002"/>
    </source>
</evidence>
<dbReference type="PANTHER" id="PTHR24296">
    <property type="entry name" value="CYTOCHROME P450"/>
    <property type="match status" value="1"/>
</dbReference>
<protein>
    <recommendedName>
        <fullName evidence="8">Cytochrome P450</fullName>
    </recommendedName>
</protein>
<evidence type="ECO:0000313" key="6">
    <source>
        <dbReference type="EMBL" id="KAF9333566.1"/>
    </source>
</evidence>
<organism evidence="6 7">
    <name type="scientific">Podila minutissima</name>
    <dbReference type="NCBI Taxonomy" id="64525"/>
    <lineage>
        <taxon>Eukaryota</taxon>
        <taxon>Fungi</taxon>
        <taxon>Fungi incertae sedis</taxon>
        <taxon>Mucoromycota</taxon>
        <taxon>Mortierellomycotina</taxon>
        <taxon>Mortierellomycetes</taxon>
        <taxon>Mortierellales</taxon>
        <taxon>Mortierellaceae</taxon>
        <taxon>Podila</taxon>
    </lineage>
</organism>
<dbReference type="GO" id="GO:0005506">
    <property type="term" value="F:iron ion binding"/>
    <property type="evidence" value="ECO:0007669"/>
    <property type="project" value="InterPro"/>
</dbReference>
<comment type="similarity">
    <text evidence="1">Belongs to the cytochrome P450 family.</text>
</comment>
<dbReference type="AlphaFoldDB" id="A0A9P5SPP6"/>
<evidence type="ECO:0000256" key="1">
    <source>
        <dbReference type="ARBA" id="ARBA00010617"/>
    </source>
</evidence>
<reference evidence="6" key="1">
    <citation type="journal article" date="2020" name="Fungal Divers.">
        <title>Resolving the Mortierellaceae phylogeny through synthesis of multi-gene phylogenetics and phylogenomics.</title>
        <authorList>
            <person name="Vandepol N."/>
            <person name="Liber J."/>
            <person name="Desiro A."/>
            <person name="Na H."/>
            <person name="Kennedy M."/>
            <person name="Barry K."/>
            <person name="Grigoriev I.V."/>
            <person name="Miller A.N."/>
            <person name="O'Donnell K."/>
            <person name="Stajich J.E."/>
            <person name="Bonito G."/>
        </authorList>
    </citation>
    <scope>NUCLEOTIDE SEQUENCE</scope>
    <source>
        <strain evidence="6">NVP1</strain>
    </source>
</reference>
<dbReference type="GO" id="GO:0020037">
    <property type="term" value="F:heme binding"/>
    <property type="evidence" value="ECO:0007669"/>
    <property type="project" value="InterPro"/>
</dbReference>
<gene>
    <name evidence="6" type="ORF">BG006_003452</name>
</gene>
<evidence type="ECO:0000256" key="5">
    <source>
        <dbReference type="PIRSR" id="PIRSR602401-1"/>
    </source>
</evidence>
<keyword evidence="7" id="KW-1185">Reference proteome</keyword>
<proteinExistence type="inferred from homology"/>
<accession>A0A9P5SPP6</accession>
<dbReference type="EMBL" id="JAAAUY010000196">
    <property type="protein sequence ID" value="KAF9333566.1"/>
    <property type="molecule type" value="Genomic_DNA"/>
</dbReference>
<dbReference type="Pfam" id="PF00067">
    <property type="entry name" value="p450"/>
    <property type="match status" value="1"/>
</dbReference>
<dbReference type="GO" id="GO:0016705">
    <property type="term" value="F:oxidoreductase activity, acting on paired donors, with incorporation or reduction of molecular oxygen"/>
    <property type="evidence" value="ECO:0007669"/>
    <property type="project" value="InterPro"/>
</dbReference>
<dbReference type="PRINTS" id="PR00463">
    <property type="entry name" value="EP450I"/>
</dbReference>
<evidence type="ECO:0008006" key="8">
    <source>
        <dbReference type="Google" id="ProtNLM"/>
    </source>
</evidence>
<name>A0A9P5SPP6_9FUNG</name>
<comment type="caution">
    <text evidence="6">The sequence shown here is derived from an EMBL/GenBank/DDBJ whole genome shotgun (WGS) entry which is preliminary data.</text>
</comment>
<evidence type="ECO:0000256" key="2">
    <source>
        <dbReference type="ARBA" id="ARBA00022723"/>
    </source>
</evidence>
<dbReference type="Proteomes" id="UP000696485">
    <property type="component" value="Unassembled WGS sequence"/>
</dbReference>
<keyword evidence="3" id="KW-0560">Oxidoreductase</keyword>
<dbReference type="SUPFAM" id="SSF48264">
    <property type="entry name" value="Cytochrome P450"/>
    <property type="match status" value="1"/>
</dbReference>
<dbReference type="Gene3D" id="1.10.630.10">
    <property type="entry name" value="Cytochrome P450"/>
    <property type="match status" value="1"/>
</dbReference>
<feature type="binding site" description="axial binding residue" evidence="5">
    <location>
        <position position="512"/>
    </location>
    <ligand>
        <name>heme</name>
        <dbReference type="ChEBI" id="CHEBI:30413"/>
    </ligand>
    <ligandPart>
        <name>Fe</name>
        <dbReference type="ChEBI" id="CHEBI:18248"/>
    </ligandPart>
</feature>
<keyword evidence="5" id="KW-0349">Heme</keyword>
<keyword evidence="2 5" id="KW-0479">Metal-binding</keyword>
<dbReference type="InterPro" id="IPR036396">
    <property type="entry name" value="Cyt_P450_sf"/>
</dbReference>
<keyword evidence="4 5" id="KW-0408">Iron</keyword>
<dbReference type="GO" id="GO:0004497">
    <property type="term" value="F:monooxygenase activity"/>
    <property type="evidence" value="ECO:0007669"/>
    <property type="project" value="InterPro"/>
</dbReference>
<evidence type="ECO:0000313" key="7">
    <source>
        <dbReference type="Proteomes" id="UP000696485"/>
    </source>
</evidence>
<sequence length="566" mass="63601">MLIQQLLKSLESFLALVNKQGQQSPLQTAVIATVGLLLAAVIKYPNRAFLTSTRPDLGKKAIKGSPLLGNMPEMIRAADDPLGCMLKWFETYGDIVSITVPIRGRFIMVNHPMYLEHILKNNFDNYIKGSLFAEQLGDILGNGIFVSDGEAWRFHRKTSVNVFTTKLFRQLVRGAFQETAQVFCRVLEQTIAKEGSEDEDNPQNLTDCAVDLQQLFLRLALDAFGKAIFGIEFKTLSTPVTEKHEFAEAFDFLTANMDARILNPFWHWTDSLTPGKTPKLAHSISVLDKHAAQATAARRAEQEMPKSQEEEEARAARPHDLLDHYISYTNPDDGSKLSHGALRDVFVGFMMAGRDTTSLAMTWMFYSILSQPRVLKNLRHELDTVLGVRYDPERLSYEVVMSELPYLKAIFHETLRLYPQTPRNARVAVVDDVMPDGTRISAGDLVGYSLWTMGRNRSVWGEDAAIFVPERWLVDDDTLEHKAKTGSKSPFGKFRMENQFKFNSFSANPRLCLGQTFATLETMVTACVVLQQFEVTLVPGRPVPMPKGSASLPMLHPLLATVSYRS</sequence>
<comment type="cofactor">
    <cofactor evidence="5">
        <name>heme</name>
        <dbReference type="ChEBI" id="CHEBI:30413"/>
    </cofactor>
</comment>
<dbReference type="InterPro" id="IPR002401">
    <property type="entry name" value="Cyt_P450_E_grp-I"/>
</dbReference>
<evidence type="ECO:0000256" key="4">
    <source>
        <dbReference type="ARBA" id="ARBA00023004"/>
    </source>
</evidence>
<dbReference type="PRINTS" id="PR00385">
    <property type="entry name" value="P450"/>
</dbReference>